<name>A0A8B7BMV0_PHODC</name>
<evidence type="ECO:0000313" key="4">
    <source>
        <dbReference type="RefSeq" id="XP_008781761.2"/>
    </source>
</evidence>
<keyword evidence="2" id="KW-0472">Membrane</keyword>
<keyword evidence="3" id="KW-1185">Reference proteome</keyword>
<dbReference type="AlphaFoldDB" id="A0A8B7BMV0"/>
<feature type="compositionally biased region" description="Polar residues" evidence="1">
    <location>
        <begin position="336"/>
        <end position="348"/>
    </location>
</feature>
<dbReference type="OrthoDB" id="21589at2759"/>
<feature type="transmembrane region" description="Helical" evidence="2">
    <location>
        <begin position="275"/>
        <end position="297"/>
    </location>
</feature>
<feature type="compositionally biased region" description="Pro residues" evidence="1">
    <location>
        <begin position="304"/>
        <end position="315"/>
    </location>
</feature>
<keyword evidence="2" id="KW-1133">Transmembrane helix</keyword>
<feature type="region of interest" description="Disordered" evidence="1">
    <location>
        <begin position="86"/>
        <end position="146"/>
    </location>
</feature>
<dbReference type="GeneID" id="103701477"/>
<proteinExistence type="predicted"/>
<sequence>MPKQKFTVVSPKDKPPLDFKIESNAAAPPCLRLPSNHTLPCHDFSNGAQPRQPVDAVLRWLRLGSAPLEKENGNLINVVPPLTAGVTDRTAPRRASAGREKGSRKKGLSLLMANEEAEARLSDPLPSHPAPTDDGLAKSQIPNASSYQRSPDAALQMFPMMYPALMPGMFPLQNTENNDHGPGIYAVPVRPFMGPMVGFPPNTLIPLKYNIPTRENSGAAGEQQGQARQQQGPQRQVVVRRFHFAFQLDLVLIIKLAAVVFLLNPDGSRQRLFLLMFFASLVYLYQTGALNPVIRWIRRAGAPPQPRPPVQPDNGPPVARGDANNPQPGENPAVENENQNQNLDQPMENQDPPAANENQREPEGGNGFNWWGIVKEIQLFVVGFVASLLPGYHNND</sequence>
<evidence type="ECO:0000256" key="2">
    <source>
        <dbReference type="SAM" id="Phobius"/>
    </source>
</evidence>
<dbReference type="KEGG" id="pda:103701477"/>
<feature type="region of interest" description="Disordered" evidence="1">
    <location>
        <begin position="304"/>
        <end position="364"/>
    </location>
</feature>
<reference evidence="4" key="1">
    <citation type="submission" date="2025-08" db="UniProtKB">
        <authorList>
            <consortium name="RefSeq"/>
        </authorList>
    </citation>
    <scope>IDENTIFICATION</scope>
    <source>
        <tissue evidence="4">Young leaves</tissue>
    </source>
</reference>
<dbReference type="RefSeq" id="XP_008781761.2">
    <property type="nucleotide sequence ID" value="XM_008783539.4"/>
</dbReference>
<evidence type="ECO:0000313" key="3">
    <source>
        <dbReference type="Proteomes" id="UP000228380"/>
    </source>
</evidence>
<dbReference type="Proteomes" id="UP000228380">
    <property type="component" value="Unplaced"/>
</dbReference>
<evidence type="ECO:0000256" key="1">
    <source>
        <dbReference type="SAM" id="MobiDB-lite"/>
    </source>
</evidence>
<feature type="transmembrane region" description="Helical" evidence="2">
    <location>
        <begin position="244"/>
        <end position="263"/>
    </location>
</feature>
<gene>
    <name evidence="4" type="primary">LOC103701477</name>
</gene>
<keyword evidence="2" id="KW-0812">Transmembrane</keyword>
<protein>
    <submittedName>
        <fullName evidence="4">Uncharacterized protein LOC103701477</fullName>
    </submittedName>
</protein>
<accession>A0A8B7BMV0</accession>
<dbReference type="PANTHER" id="PTHR36787">
    <property type="entry name" value="TRANSMEMBRANE PROTEIN"/>
    <property type="match status" value="1"/>
</dbReference>
<organism evidence="3 4">
    <name type="scientific">Phoenix dactylifera</name>
    <name type="common">Date palm</name>
    <dbReference type="NCBI Taxonomy" id="42345"/>
    <lineage>
        <taxon>Eukaryota</taxon>
        <taxon>Viridiplantae</taxon>
        <taxon>Streptophyta</taxon>
        <taxon>Embryophyta</taxon>
        <taxon>Tracheophyta</taxon>
        <taxon>Spermatophyta</taxon>
        <taxon>Magnoliopsida</taxon>
        <taxon>Liliopsida</taxon>
        <taxon>Arecaceae</taxon>
        <taxon>Coryphoideae</taxon>
        <taxon>Phoeniceae</taxon>
        <taxon>Phoenix</taxon>
    </lineage>
</organism>